<reference evidence="2 3" key="1">
    <citation type="journal article" date="2016" name="Mol. Biol. Evol.">
        <title>Comparative Genomics of Early-Diverging Mushroom-Forming Fungi Provides Insights into the Origins of Lignocellulose Decay Capabilities.</title>
        <authorList>
            <person name="Nagy L.G."/>
            <person name="Riley R."/>
            <person name="Tritt A."/>
            <person name="Adam C."/>
            <person name="Daum C."/>
            <person name="Floudas D."/>
            <person name="Sun H."/>
            <person name="Yadav J.S."/>
            <person name="Pangilinan J."/>
            <person name="Larsson K.H."/>
            <person name="Matsuura K."/>
            <person name="Barry K."/>
            <person name="Labutti K."/>
            <person name="Kuo R."/>
            <person name="Ohm R.A."/>
            <person name="Bhattacharya S.S."/>
            <person name="Shirouzu T."/>
            <person name="Yoshinaga Y."/>
            <person name="Martin F.M."/>
            <person name="Grigoriev I.V."/>
            <person name="Hibbett D.S."/>
        </authorList>
    </citation>
    <scope>NUCLEOTIDE SEQUENCE [LARGE SCALE GENOMIC DNA]</scope>
    <source>
        <strain evidence="2 3">CBS 109695</strain>
    </source>
</reference>
<dbReference type="SUPFAM" id="SSF52047">
    <property type="entry name" value="RNI-like"/>
    <property type="match status" value="1"/>
</dbReference>
<dbReference type="OrthoDB" id="3258386at2759"/>
<name>A0A166HV85_9AGAM</name>
<dbReference type="EMBL" id="KV417565">
    <property type="protein sequence ID" value="KZP19275.1"/>
    <property type="molecule type" value="Genomic_DNA"/>
</dbReference>
<evidence type="ECO:0000256" key="1">
    <source>
        <dbReference type="SAM" id="MobiDB-lite"/>
    </source>
</evidence>
<evidence type="ECO:0000313" key="2">
    <source>
        <dbReference type="EMBL" id="KZP19275.1"/>
    </source>
</evidence>
<proteinExistence type="predicted"/>
<gene>
    <name evidence="2" type="ORF">FIBSPDRAFT_955583</name>
</gene>
<keyword evidence="3" id="KW-1185">Reference proteome</keyword>
<dbReference type="Gene3D" id="3.80.10.10">
    <property type="entry name" value="Ribonuclease Inhibitor"/>
    <property type="match status" value="1"/>
</dbReference>
<dbReference type="STRING" id="436010.A0A166HV85"/>
<organism evidence="2 3">
    <name type="scientific">Athelia psychrophila</name>
    <dbReference type="NCBI Taxonomy" id="1759441"/>
    <lineage>
        <taxon>Eukaryota</taxon>
        <taxon>Fungi</taxon>
        <taxon>Dikarya</taxon>
        <taxon>Basidiomycota</taxon>
        <taxon>Agaricomycotina</taxon>
        <taxon>Agaricomycetes</taxon>
        <taxon>Agaricomycetidae</taxon>
        <taxon>Atheliales</taxon>
        <taxon>Atheliaceae</taxon>
        <taxon>Athelia</taxon>
    </lineage>
</organism>
<sequence>MHHSLRIPEILAYIFQYALQTSDDGRAVLNLALTCQTFKDPALATLWRSMDSLVPLVKCLPRDCWEERARDGGETLYIKRLPTALELAPLQTYARLIRHLELCGHHHALTQLDSGVLTAISTVRTDMILPNLLTLRLTENARQALDNIYLLIGEKLTTLSLGFSVIACDEITGCRLLDTLRTTSPFIEKLEISTGPETSSSLSSALSELVCGSEHVRTFYSPCIALNAKALAHLSSLPHLQILGVRVPNSSSLSLMPSPFLPNSNPNLDPFPDLHEVTVWTEYLSTATEMLRRMQPSLLEVLVFHIEDTPCTCDVDALFATMIQHCCATLKRVYGFQDHFTDEDHVARHEADFRPLLLFPNLEYVWLNACISFAHMDNTLIRDMACAWPHLRELDLGGKSCWGAASHVTLEGLLQLCEHCPELSSLGLSIDASGSPPSLSPSLPPLPQSRSGSPTTTIPRNPPENARMEALQVGNSHIEVGQVAAVARYLRRIYPNLSELRCWPDDGNTSVGWLVVRVAWLMVGDIATGEEGGDPMAPYLTQ</sequence>
<evidence type="ECO:0008006" key="4">
    <source>
        <dbReference type="Google" id="ProtNLM"/>
    </source>
</evidence>
<feature type="compositionally biased region" description="Pro residues" evidence="1">
    <location>
        <begin position="438"/>
        <end position="447"/>
    </location>
</feature>
<dbReference type="InterPro" id="IPR032675">
    <property type="entry name" value="LRR_dom_sf"/>
</dbReference>
<accession>A0A166HV85</accession>
<feature type="region of interest" description="Disordered" evidence="1">
    <location>
        <begin position="431"/>
        <end position="463"/>
    </location>
</feature>
<protein>
    <recommendedName>
        <fullName evidence="4">F-box domain-containing protein</fullName>
    </recommendedName>
</protein>
<evidence type="ECO:0000313" key="3">
    <source>
        <dbReference type="Proteomes" id="UP000076532"/>
    </source>
</evidence>
<dbReference type="Proteomes" id="UP000076532">
    <property type="component" value="Unassembled WGS sequence"/>
</dbReference>
<dbReference type="AlphaFoldDB" id="A0A166HV85"/>